<evidence type="ECO:0008006" key="5">
    <source>
        <dbReference type="Google" id="ProtNLM"/>
    </source>
</evidence>
<sequence length="175" mass="18403">MKRFTTPAIVLGATLVVAGCAAGTAENCDALNANSVFQDFACKQGGGYEERLALIRAETRAKVASTQLTAAETAELQAEAEVMARDADVLEDRLAGLNADLAAMRLRIDSVTARNDSQRAQLTALREELSEAEQNLAQVQAAASVTPEQIAALQGEIARKKAAVSDILGNMGVVE</sequence>
<reference evidence="3 4" key="1">
    <citation type="journal article" date="2013" name="Genome Announc.">
        <title>Draft Genome Sequence of an Alphaproteobacterium, Caenispirillum salinarum AK4(T), Isolated from a Solar Saltern.</title>
        <authorList>
            <person name="Khatri I."/>
            <person name="Singh A."/>
            <person name="Korpole S."/>
            <person name="Pinnaka A.K."/>
            <person name="Subramanian S."/>
        </authorList>
    </citation>
    <scope>NUCLEOTIDE SEQUENCE [LARGE SCALE GENOMIC DNA]</scope>
    <source>
        <strain evidence="3 4">AK4</strain>
    </source>
</reference>
<keyword evidence="1" id="KW-0175">Coiled coil</keyword>
<gene>
    <name evidence="3" type="ORF">C882_2344</name>
</gene>
<evidence type="ECO:0000256" key="1">
    <source>
        <dbReference type="SAM" id="Coils"/>
    </source>
</evidence>
<evidence type="ECO:0000256" key="2">
    <source>
        <dbReference type="SAM" id="SignalP"/>
    </source>
</evidence>
<dbReference type="STRING" id="1238182.C882_2344"/>
<dbReference type="RefSeq" id="WP_009538755.1">
    <property type="nucleotide sequence ID" value="NZ_ANHY01000003.1"/>
</dbReference>
<name>K9H3X8_9PROT</name>
<feature type="signal peptide" evidence="2">
    <location>
        <begin position="1"/>
        <end position="18"/>
    </location>
</feature>
<dbReference type="Gene3D" id="1.20.5.340">
    <property type="match status" value="1"/>
</dbReference>
<proteinExistence type="predicted"/>
<keyword evidence="2" id="KW-0732">Signal</keyword>
<feature type="coiled-coil region" evidence="1">
    <location>
        <begin position="73"/>
        <end position="142"/>
    </location>
</feature>
<protein>
    <recommendedName>
        <fullName evidence="5">Lipoprotein</fullName>
    </recommendedName>
</protein>
<feature type="chain" id="PRO_5003929942" description="Lipoprotein" evidence="2">
    <location>
        <begin position="19"/>
        <end position="175"/>
    </location>
</feature>
<keyword evidence="4" id="KW-1185">Reference proteome</keyword>
<dbReference type="PROSITE" id="PS51257">
    <property type="entry name" value="PROKAR_LIPOPROTEIN"/>
    <property type="match status" value="1"/>
</dbReference>
<accession>K9H3X8</accession>
<organism evidence="3 4">
    <name type="scientific">Caenispirillum salinarum AK4</name>
    <dbReference type="NCBI Taxonomy" id="1238182"/>
    <lineage>
        <taxon>Bacteria</taxon>
        <taxon>Pseudomonadati</taxon>
        <taxon>Pseudomonadota</taxon>
        <taxon>Alphaproteobacteria</taxon>
        <taxon>Rhodospirillales</taxon>
        <taxon>Novispirillaceae</taxon>
        <taxon>Caenispirillum</taxon>
    </lineage>
</organism>
<dbReference type="EMBL" id="ANHY01000003">
    <property type="protein sequence ID" value="EKV32267.1"/>
    <property type="molecule type" value="Genomic_DNA"/>
</dbReference>
<dbReference type="AlphaFoldDB" id="K9H3X8"/>
<evidence type="ECO:0000313" key="4">
    <source>
        <dbReference type="Proteomes" id="UP000009881"/>
    </source>
</evidence>
<dbReference type="OrthoDB" id="9935339at2"/>
<dbReference type="Proteomes" id="UP000009881">
    <property type="component" value="Unassembled WGS sequence"/>
</dbReference>
<evidence type="ECO:0000313" key="3">
    <source>
        <dbReference type="EMBL" id="EKV32267.1"/>
    </source>
</evidence>
<comment type="caution">
    <text evidence="3">The sequence shown here is derived from an EMBL/GenBank/DDBJ whole genome shotgun (WGS) entry which is preliminary data.</text>
</comment>